<dbReference type="AlphaFoldDB" id="A0A382BXC2"/>
<dbReference type="Pfam" id="PF04909">
    <property type="entry name" value="Amidohydro_2"/>
    <property type="match status" value="1"/>
</dbReference>
<proteinExistence type="predicted"/>
<dbReference type="EMBL" id="UINC01031738">
    <property type="protein sequence ID" value="SVB18259.1"/>
    <property type="molecule type" value="Genomic_DNA"/>
</dbReference>
<dbReference type="InterPro" id="IPR032466">
    <property type="entry name" value="Metal_Hydrolase"/>
</dbReference>
<dbReference type="SUPFAM" id="SSF51556">
    <property type="entry name" value="Metallo-dependent hydrolases"/>
    <property type="match status" value="1"/>
</dbReference>
<name>A0A382BXC2_9ZZZZ</name>
<organism evidence="3">
    <name type="scientific">marine metagenome</name>
    <dbReference type="NCBI Taxonomy" id="408172"/>
    <lineage>
        <taxon>unclassified sequences</taxon>
        <taxon>metagenomes</taxon>
        <taxon>ecological metagenomes</taxon>
    </lineage>
</organism>
<sequence length="326" mass="36243">MGTVIDVHTHMLNDKWLQTILDHGGRYSLKELGGQRVIHYDGAPFMTLMDGMFDYQNRIEAMDKAGVDIAVVSLTCPSVYWGGEEVSTATAQMMNDDMANQQSNYPDRIRWFATLPWQYSEKAVQELERASRMGALGVFVSASISGASLTDPSFAAVWNAIDRLEMPVLVHPGAPPGVAEMDMERFNLVFSVGFMFDTTLAIARMIFDGFFDRYENIKIIACHAGGALPYLVGRFDTAFEKMPPCREIISERPSSYYNRLYFDSISYTQEALELCLNVAGSEKLLYGSDYPHNVGDMEGCLSRVEALPSNVQNAVKGGNAIKLFGL</sequence>
<reference evidence="3" key="1">
    <citation type="submission" date="2018-05" db="EMBL/GenBank/DDBJ databases">
        <authorList>
            <person name="Lanie J.A."/>
            <person name="Ng W.-L."/>
            <person name="Kazmierczak K.M."/>
            <person name="Andrzejewski T.M."/>
            <person name="Davidsen T.M."/>
            <person name="Wayne K.J."/>
            <person name="Tettelin H."/>
            <person name="Glass J.I."/>
            <person name="Rusch D."/>
            <person name="Podicherti R."/>
            <person name="Tsui H.-C.T."/>
            <person name="Winkler M.E."/>
        </authorList>
    </citation>
    <scope>NUCLEOTIDE SEQUENCE</scope>
</reference>
<evidence type="ECO:0000313" key="3">
    <source>
        <dbReference type="EMBL" id="SVB18259.1"/>
    </source>
</evidence>
<dbReference type="GO" id="GO:0005737">
    <property type="term" value="C:cytoplasm"/>
    <property type="evidence" value="ECO:0007669"/>
    <property type="project" value="TreeGrafter"/>
</dbReference>
<dbReference type="PANTHER" id="PTHR21240:SF28">
    <property type="entry name" value="ISO-OROTATE DECARBOXYLASE (EUROFUNG)"/>
    <property type="match status" value="1"/>
</dbReference>
<evidence type="ECO:0000259" key="2">
    <source>
        <dbReference type="Pfam" id="PF04909"/>
    </source>
</evidence>
<dbReference type="GO" id="GO:0019748">
    <property type="term" value="P:secondary metabolic process"/>
    <property type="evidence" value="ECO:0007669"/>
    <property type="project" value="TreeGrafter"/>
</dbReference>
<protein>
    <recommendedName>
        <fullName evidence="2">Amidohydrolase-related domain-containing protein</fullName>
    </recommendedName>
</protein>
<dbReference type="Gene3D" id="3.20.20.140">
    <property type="entry name" value="Metal-dependent hydrolases"/>
    <property type="match status" value="1"/>
</dbReference>
<gene>
    <name evidence="3" type="ORF">METZ01_LOCUS171113</name>
</gene>
<dbReference type="PANTHER" id="PTHR21240">
    <property type="entry name" value="2-AMINO-3-CARBOXYLMUCONATE-6-SEMIALDEHYDE DECARBOXYLASE"/>
    <property type="match status" value="1"/>
</dbReference>
<feature type="domain" description="Amidohydrolase-related" evidence="2">
    <location>
        <begin position="5"/>
        <end position="326"/>
    </location>
</feature>
<dbReference type="GO" id="GO:0016787">
    <property type="term" value="F:hydrolase activity"/>
    <property type="evidence" value="ECO:0007669"/>
    <property type="project" value="InterPro"/>
</dbReference>
<evidence type="ECO:0000256" key="1">
    <source>
        <dbReference type="ARBA" id="ARBA00023239"/>
    </source>
</evidence>
<dbReference type="InterPro" id="IPR032465">
    <property type="entry name" value="ACMSD"/>
</dbReference>
<keyword evidence="1" id="KW-0456">Lyase</keyword>
<dbReference type="GO" id="GO:0016831">
    <property type="term" value="F:carboxy-lyase activity"/>
    <property type="evidence" value="ECO:0007669"/>
    <property type="project" value="InterPro"/>
</dbReference>
<accession>A0A382BXC2</accession>
<dbReference type="InterPro" id="IPR006680">
    <property type="entry name" value="Amidohydro-rel"/>
</dbReference>